<dbReference type="CDD" id="cd02947">
    <property type="entry name" value="TRX_family"/>
    <property type="match status" value="1"/>
</dbReference>
<evidence type="ECO:0000256" key="3">
    <source>
        <dbReference type="PIRSR" id="PIRSR000077-1"/>
    </source>
</evidence>
<feature type="active site" description="Nucleophile" evidence="3">
    <location>
        <position position="31"/>
    </location>
</feature>
<keyword evidence="1 4" id="KW-1015">Disulfide bond</keyword>
<comment type="similarity">
    <text evidence="2">Belongs to the thioredoxin family.</text>
</comment>
<protein>
    <recommendedName>
        <fullName evidence="2">Thioredoxin</fullName>
    </recommendedName>
</protein>
<organism evidence="6 7">
    <name type="scientific">Coemansia interrupta</name>
    <dbReference type="NCBI Taxonomy" id="1126814"/>
    <lineage>
        <taxon>Eukaryota</taxon>
        <taxon>Fungi</taxon>
        <taxon>Fungi incertae sedis</taxon>
        <taxon>Zoopagomycota</taxon>
        <taxon>Kickxellomycotina</taxon>
        <taxon>Kickxellomycetes</taxon>
        <taxon>Kickxellales</taxon>
        <taxon>Kickxellaceae</taxon>
        <taxon>Coemansia</taxon>
    </lineage>
</organism>
<dbReference type="FunFam" id="3.40.30.10:FF:000245">
    <property type="entry name" value="Thioredoxin"/>
    <property type="match status" value="1"/>
</dbReference>
<dbReference type="InterPro" id="IPR005746">
    <property type="entry name" value="Thioredoxin"/>
</dbReference>
<dbReference type="PRINTS" id="PR00421">
    <property type="entry name" value="THIOREDOXIN"/>
</dbReference>
<keyword evidence="7" id="KW-1185">Reference proteome</keyword>
<dbReference type="Proteomes" id="UP001140172">
    <property type="component" value="Unassembled WGS sequence"/>
</dbReference>
<dbReference type="PROSITE" id="PS51352">
    <property type="entry name" value="THIOREDOXIN_2"/>
    <property type="match status" value="1"/>
</dbReference>
<dbReference type="OrthoDB" id="19690at2759"/>
<evidence type="ECO:0000313" key="7">
    <source>
        <dbReference type="Proteomes" id="UP001140172"/>
    </source>
</evidence>
<dbReference type="PANTHER" id="PTHR46115">
    <property type="entry name" value="THIOREDOXIN-LIKE PROTEIN 1"/>
    <property type="match status" value="1"/>
</dbReference>
<evidence type="ECO:0000256" key="2">
    <source>
        <dbReference type="PIRNR" id="PIRNR000077"/>
    </source>
</evidence>
<gene>
    <name evidence="6" type="primary">TXNDC8_1</name>
    <name evidence="6" type="ORF">GGI15_002154</name>
</gene>
<sequence length="115" mass="12844">MAIISVGDKNQFNDIVKKNPKVAVDFNASWCGSCKAMKPVFEKLSNDHSDIKFLSVDIDEASDLAQEYGITSMPTFKFLDKGKVVNEVVGAKKRDLESTMNTMIVELYMVEDESL</sequence>
<feature type="site" description="Contributes to redox potential value" evidence="3">
    <location>
        <position position="32"/>
    </location>
</feature>
<evidence type="ECO:0000313" key="6">
    <source>
        <dbReference type="EMBL" id="KAJ2784756.1"/>
    </source>
</evidence>
<dbReference type="AlphaFoldDB" id="A0A9W8HGR0"/>
<dbReference type="PIRSF" id="PIRSF000077">
    <property type="entry name" value="Thioredoxin"/>
    <property type="match status" value="1"/>
</dbReference>
<dbReference type="Gene3D" id="3.40.30.10">
    <property type="entry name" value="Glutaredoxin"/>
    <property type="match status" value="1"/>
</dbReference>
<keyword evidence="4" id="KW-0676">Redox-active center</keyword>
<dbReference type="InterPro" id="IPR036249">
    <property type="entry name" value="Thioredoxin-like_sf"/>
</dbReference>
<name>A0A9W8HGR0_9FUNG</name>
<feature type="site" description="Deprotonates C-terminal active site Cys" evidence="3">
    <location>
        <position position="25"/>
    </location>
</feature>
<feature type="disulfide bond" description="Redox-active" evidence="4">
    <location>
        <begin position="31"/>
        <end position="34"/>
    </location>
</feature>
<reference evidence="6" key="1">
    <citation type="submission" date="2022-07" db="EMBL/GenBank/DDBJ databases">
        <title>Phylogenomic reconstructions and comparative analyses of Kickxellomycotina fungi.</title>
        <authorList>
            <person name="Reynolds N.K."/>
            <person name="Stajich J.E."/>
            <person name="Barry K."/>
            <person name="Grigoriev I.V."/>
            <person name="Crous P."/>
            <person name="Smith M.E."/>
        </authorList>
    </citation>
    <scope>NUCLEOTIDE SEQUENCE</scope>
    <source>
        <strain evidence="6">BCRC 34489</strain>
    </source>
</reference>
<dbReference type="GO" id="GO:0015035">
    <property type="term" value="F:protein-disulfide reductase activity"/>
    <property type="evidence" value="ECO:0007669"/>
    <property type="project" value="InterPro"/>
</dbReference>
<feature type="domain" description="Thioredoxin" evidence="5">
    <location>
        <begin position="1"/>
        <end position="109"/>
    </location>
</feature>
<comment type="caution">
    <text evidence="6">The sequence shown here is derived from an EMBL/GenBank/DDBJ whole genome shotgun (WGS) entry which is preliminary data.</text>
</comment>
<dbReference type="InterPro" id="IPR013766">
    <property type="entry name" value="Thioredoxin_domain"/>
</dbReference>
<dbReference type="Pfam" id="PF00085">
    <property type="entry name" value="Thioredoxin"/>
    <property type="match status" value="1"/>
</dbReference>
<evidence type="ECO:0000256" key="4">
    <source>
        <dbReference type="PIRSR" id="PIRSR000077-4"/>
    </source>
</evidence>
<proteinExistence type="inferred from homology"/>
<evidence type="ECO:0000259" key="5">
    <source>
        <dbReference type="PROSITE" id="PS51352"/>
    </source>
</evidence>
<evidence type="ECO:0000256" key="1">
    <source>
        <dbReference type="ARBA" id="ARBA00023157"/>
    </source>
</evidence>
<dbReference type="SUPFAM" id="SSF52833">
    <property type="entry name" value="Thioredoxin-like"/>
    <property type="match status" value="1"/>
</dbReference>
<feature type="active site" description="Nucleophile" evidence="3">
    <location>
        <position position="34"/>
    </location>
</feature>
<dbReference type="EMBL" id="JANBUM010000105">
    <property type="protein sequence ID" value="KAJ2784756.1"/>
    <property type="molecule type" value="Genomic_DNA"/>
</dbReference>
<feature type="site" description="Contributes to redox potential value" evidence="3">
    <location>
        <position position="33"/>
    </location>
</feature>
<accession>A0A9W8HGR0</accession>